<gene>
    <name evidence="1" type="ORF">CDV56_108288</name>
</gene>
<sequence length="291" mass="32615">MEHDIFEALPAGYETRTFTQMKKLKQDALHVLNTLIQNGDQGNQFLVVRGLTKPAIERLDNDKSSLEVTYRFQWDGSVGIIKIQPSAAPEFTTMNVVTVITDQLSAMGTPMTDGAWGGTTTYKPQPAAGKQADQIFVPGSRRPRHASIRGWPTLVIETGVSESYTKLQADAKWWFANSLGDVRIVIVIVIGRAYVKFEKWQLVPQNAPRPVTRAYINQLRANPAQHSPTVTQAPPNRYAYSAHEVIVTETTVTDDPMILPFEALYERPPGPTERDFIITSQMFREIVDPVF</sequence>
<evidence type="ECO:0000313" key="1">
    <source>
        <dbReference type="EMBL" id="RHZ67515.1"/>
    </source>
</evidence>
<protein>
    <submittedName>
        <fullName evidence="1">Uncharacterized protein</fullName>
    </submittedName>
</protein>
<dbReference type="VEuPathDB" id="FungiDB:CDV56_108288"/>
<proteinExistence type="predicted"/>
<dbReference type="RefSeq" id="XP_026618675.1">
    <property type="nucleotide sequence ID" value="XM_026761907.1"/>
</dbReference>
<dbReference type="OrthoDB" id="76567at2759"/>
<organism evidence="1 2">
    <name type="scientific">Aspergillus thermomutatus</name>
    <name type="common">Neosartorya pseudofischeri</name>
    <dbReference type="NCBI Taxonomy" id="41047"/>
    <lineage>
        <taxon>Eukaryota</taxon>
        <taxon>Fungi</taxon>
        <taxon>Dikarya</taxon>
        <taxon>Ascomycota</taxon>
        <taxon>Pezizomycotina</taxon>
        <taxon>Eurotiomycetes</taxon>
        <taxon>Eurotiomycetidae</taxon>
        <taxon>Eurotiales</taxon>
        <taxon>Aspergillaceae</taxon>
        <taxon>Aspergillus</taxon>
        <taxon>Aspergillus subgen. Fumigati</taxon>
    </lineage>
</organism>
<name>A0A397HWB9_ASPTH</name>
<evidence type="ECO:0000313" key="2">
    <source>
        <dbReference type="Proteomes" id="UP000215305"/>
    </source>
</evidence>
<dbReference type="AlphaFoldDB" id="A0A397HWB9"/>
<comment type="caution">
    <text evidence="1">The sequence shown here is derived from an EMBL/GenBank/DDBJ whole genome shotgun (WGS) entry which is preliminary data.</text>
</comment>
<dbReference type="STRING" id="41047.A0A397HWB9"/>
<reference evidence="1" key="1">
    <citation type="submission" date="2018-08" db="EMBL/GenBank/DDBJ databases">
        <title>Draft genome sequence of azole-resistant Aspergillus thermomutatus (Neosartorya pseudofischeri) strain HMR AF 39, isolated from a human nasal aspirate.</title>
        <authorList>
            <person name="Parent-Michaud M."/>
            <person name="Dufresne P.J."/>
            <person name="Fournier E."/>
            <person name="Martineau C."/>
            <person name="Moreira S."/>
            <person name="Perkins V."/>
            <person name="De Repentigny L."/>
            <person name="Dufresne S.F."/>
        </authorList>
    </citation>
    <scope>NUCLEOTIDE SEQUENCE [LARGE SCALE GENOMIC DNA]</scope>
    <source>
        <strain evidence="1">HMR AF 39</strain>
    </source>
</reference>
<accession>A0A397HWB9</accession>
<dbReference type="Proteomes" id="UP000215305">
    <property type="component" value="Unassembled WGS sequence"/>
</dbReference>
<dbReference type="GeneID" id="38130262"/>
<keyword evidence="2" id="KW-1185">Reference proteome</keyword>
<dbReference type="EMBL" id="NKHU02000006">
    <property type="protein sequence ID" value="RHZ67515.1"/>
    <property type="molecule type" value="Genomic_DNA"/>
</dbReference>